<feature type="transmembrane region" description="Helical" evidence="1">
    <location>
        <begin position="75"/>
        <end position="92"/>
    </location>
</feature>
<dbReference type="OrthoDB" id="39175at2759"/>
<dbReference type="AlphaFoldDB" id="A0A9Q5I2P2"/>
<keyword evidence="1" id="KW-1133">Transmembrane helix</keyword>
<keyword evidence="1" id="KW-0812">Transmembrane</keyword>
<proteinExistence type="predicted"/>
<gene>
    <name evidence="2" type="ORF">A7U60_g2181</name>
</gene>
<comment type="caution">
    <text evidence="2">The sequence shown here is derived from an EMBL/GenBank/DDBJ whole genome shotgun (WGS) entry which is preliminary data.</text>
</comment>
<feature type="transmembrane region" description="Helical" evidence="1">
    <location>
        <begin position="112"/>
        <end position="131"/>
    </location>
</feature>
<name>A0A9Q5I2P2_SANBA</name>
<organism evidence="2 3">
    <name type="scientific">Sanghuangporus baumii</name>
    <name type="common">Phellinus baumii</name>
    <dbReference type="NCBI Taxonomy" id="108892"/>
    <lineage>
        <taxon>Eukaryota</taxon>
        <taxon>Fungi</taxon>
        <taxon>Dikarya</taxon>
        <taxon>Basidiomycota</taxon>
        <taxon>Agaricomycotina</taxon>
        <taxon>Agaricomycetes</taxon>
        <taxon>Hymenochaetales</taxon>
        <taxon>Hymenochaetaceae</taxon>
        <taxon>Sanghuangporus</taxon>
    </lineage>
</organism>
<reference evidence="2" key="1">
    <citation type="submission" date="2016-06" db="EMBL/GenBank/DDBJ databases">
        <title>Draft Genome sequence of the fungus Inonotus baumii.</title>
        <authorList>
            <person name="Zhu H."/>
            <person name="Lin W."/>
        </authorList>
    </citation>
    <scope>NUCLEOTIDE SEQUENCE</scope>
    <source>
        <strain evidence="2">821</strain>
    </source>
</reference>
<evidence type="ECO:0000256" key="1">
    <source>
        <dbReference type="SAM" id="Phobius"/>
    </source>
</evidence>
<keyword evidence="1" id="KW-0472">Membrane</keyword>
<keyword evidence="3" id="KW-1185">Reference proteome</keyword>
<evidence type="ECO:0000313" key="2">
    <source>
        <dbReference type="EMBL" id="OCB90564.1"/>
    </source>
</evidence>
<protein>
    <submittedName>
        <fullName evidence="2">Fungal specific transcription factor</fullName>
    </submittedName>
</protein>
<evidence type="ECO:0000313" key="3">
    <source>
        <dbReference type="Proteomes" id="UP000757232"/>
    </source>
</evidence>
<sequence length="136" mass="15141">MDPQIDSNLDIDMDMDFVPDFDSGDNFDGCELNVECREQMKCEFPQGDNVCKRCKAGGHACIVEGRKPRSAPKSVFLLSSLSSPIIILFSRILNQLPLSVPFDPDLPFHTPIRISIISCCPVLALLAFLVYEDIGY</sequence>
<dbReference type="EMBL" id="LNZH02000125">
    <property type="protein sequence ID" value="OCB90564.1"/>
    <property type="molecule type" value="Genomic_DNA"/>
</dbReference>
<accession>A0A9Q5I2P2</accession>
<dbReference type="Proteomes" id="UP000757232">
    <property type="component" value="Unassembled WGS sequence"/>
</dbReference>